<comment type="function">
    <text evidence="11">Catalyzes the specific phosphorylation of the 3-hydroxyl group of shikimic acid using ATP as a cosubstrate.</text>
</comment>
<comment type="similarity">
    <text evidence="2 11">Belongs to the shikimate kinase family.</text>
</comment>
<evidence type="ECO:0000256" key="1">
    <source>
        <dbReference type="ARBA" id="ARBA00004842"/>
    </source>
</evidence>
<keyword evidence="11" id="KW-0460">Magnesium</keyword>
<comment type="subcellular location">
    <subcellularLocation>
        <location evidence="11">Cytoplasm</location>
    </subcellularLocation>
</comment>
<dbReference type="Gene3D" id="3.40.50.300">
    <property type="entry name" value="P-loop containing nucleotide triphosphate hydrolases"/>
    <property type="match status" value="1"/>
</dbReference>
<comment type="catalytic activity">
    <reaction evidence="10 11">
        <text>shikimate + ATP = 3-phosphoshikimate + ADP + H(+)</text>
        <dbReference type="Rhea" id="RHEA:13121"/>
        <dbReference type="ChEBI" id="CHEBI:15378"/>
        <dbReference type="ChEBI" id="CHEBI:30616"/>
        <dbReference type="ChEBI" id="CHEBI:36208"/>
        <dbReference type="ChEBI" id="CHEBI:145989"/>
        <dbReference type="ChEBI" id="CHEBI:456216"/>
        <dbReference type="EC" id="2.7.1.71"/>
    </reaction>
</comment>
<accession>A0A9D1DBL7</accession>
<dbReference type="GO" id="GO:0008652">
    <property type="term" value="P:amino acid biosynthetic process"/>
    <property type="evidence" value="ECO:0007669"/>
    <property type="project" value="UniProtKB-KW"/>
</dbReference>
<reference evidence="12" key="2">
    <citation type="journal article" date="2021" name="PeerJ">
        <title>Extensive microbial diversity within the chicken gut microbiome revealed by metagenomics and culture.</title>
        <authorList>
            <person name="Gilroy R."/>
            <person name="Ravi A."/>
            <person name="Getino M."/>
            <person name="Pursley I."/>
            <person name="Horton D.L."/>
            <person name="Alikhan N.F."/>
            <person name="Baker D."/>
            <person name="Gharbi K."/>
            <person name="Hall N."/>
            <person name="Watson M."/>
            <person name="Adriaenssens E.M."/>
            <person name="Foster-Nyarko E."/>
            <person name="Jarju S."/>
            <person name="Secka A."/>
            <person name="Antonio M."/>
            <person name="Oren A."/>
            <person name="Chaudhuri R.R."/>
            <person name="La Ragione R."/>
            <person name="Hildebrand F."/>
            <person name="Pallen M.J."/>
        </authorList>
    </citation>
    <scope>NUCLEOTIDE SEQUENCE</scope>
    <source>
        <strain evidence="12">ChiW25-3613</strain>
    </source>
</reference>
<feature type="binding site" evidence="11">
    <location>
        <position position="115"/>
    </location>
    <ligand>
        <name>ATP</name>
        <dbReference type="ChEBI" id="CHEBI:30616"/>
    </ligand>
</feature>
<feature type="binding site" evidence="11">
    <location>
        <position position="55"/>
    </location>
    <ligand>
        <name>substrate</name>
    </ligand>
</feature>
<dbReference type="PANTHER" id="PTHR21087">
    <property type="entry name" value="SHIKIMATE KINASE"/>
    <property type="match status" value="1"/>
</dbReference>
<dbReference type="Pfam" id="PF01202">
    <property type="entry name" value="SKI"/>
    <property type="match status" value="1"/>
</dbReference>
<dbReference type="InterPro" id="IPR031322">
    <property type="entry name" value="Shikimate/glucono_kinase"/>
</dbReference>
<feature type="binding site" evidence="11">
    <location>
        <position position="133"/>
    </location>
    <ligand>
        <name>substrate</name>
    </ligand>
</feature>
<evidence type="ECO:0000256" key="5">
    <source>
        <dbReference type="ARBA" id="ARBA00022679"/>
    </source>
</evidence>
<protein>
    <recommendedName>
        <fullName evidence="3 11">Shikimate kinase</fullName>
        <shortName evidence="11">SK</shortName>
        <ecNumber evidence="3 11">2.7.1.71</ecNumber>
    </recommendedName>
</protein>
<keyword evidence="9 11" id="KW-0057">Aromatic amino acid biosynthesis</keyword>
<dbReference type="PANTHER" id="PTHR21087:SF16">
    <property type="entry name" value="SHIKIMATE KINASE 1, CHLOROPLASTIC"/>
    <property type="match status" value="1"/>
</dbReference>
<keyword evidence="8 11" id="KW-0067">ATP-binding</keyword>
<comment type="cofactor">
    <cofactor evidence="11">
        <name>Mg(2+)</name>
        <dbReference type="ChEBI" id="CHEBI:18420"/>
    </cofactor>
    <text evidence="11">Binds 1 Mg(2+) ion per subunit.</text>
</comment>
<comment type="caution">
    <text evidence="12">The sequence shown here is derived from an EMBL/GenBank/DDBJ whole genome shotgun (WGS) entry which is preliminary data.</text>
</comment>
<evidence type="ECO:0000256" key="2">
    <source>
        <dbReference type="ARBA" id="ARBA00006997"/>
    </source>
</evidence>
<reference evidence="12" key="1">
    <citation type="submission" date="2020-10" db="EMBL/GenBank/DDBJ databases">
        <authorList>
            <person name="Gilroy R."/>
        </authorList>
    </citation>
    <scope>NUCLEOTIDE SEQUENCE</scope>
    <source>
        <strain evidence="12">ChiW25-3613</strain>
    </source>
</reference>
<feature type="binding site" evidence="11">
    <location>
        <begin position="10"/>
        <end position="15"/>
    </location>
    <ligand>
        <name>ATP</name>
        <dbReference type="ChEBI" id="CHEBI:30616"/>
    </ligand>
</feature>
<evidence type="ECO:0000256" key="4">
    <source>
        <dbReference type="ARBA" id="ARBA00022605"/>
    </source>
</evidence>
<feature type="binding site" evidence="11">
    <location>
        <position position="77"/>
    </location>
    <ligand>
        <name>substrate</name>
    </ligand>
</feature>
<gene>
    <name evidence="11" type="primary">aroK</name>
    <name evidence="12" type="ORF">IAB90_06005</name>
</gene>
<comment type="caution">
    <text evidence="11">Lacks conserved residue(s) required for the propagation of feature annotation.</text>
</comment>
<dbReference type="GO" id="GO:0005829">
    <property type="term" value="C:cytosol"/>
    <property type="evidence" value="ECO:0007669"/>
    <property type="project" value="TreeGrafter"/>
</dbReference>
<dbReference type="AlphaFoldDB" id="A0A9D1DBL7"/>
<dbReference type="GO" id="GO:0000287">
    <property type="term" value="F:magnesium ion binding"/>
    <property type="evidence" value="ECO:0007669"/>
    <property type="project" value="UniProtKB-UniRule"/>
</dbReference>
<comment type="subunit">
    <text evidence="11">Monomer.</text>
</comment>
<dbReference type="EC" id="2.7.1.71" evidence="3 11"/>
<dbReference type="HAMAP" id="MF_00109">
    <property type="entry name" value="Shikimate_kinase"/>
    <property type="match status" value="1"/>
</dbReference>
<keyword evidence="6 11" id="KW-0547">Nucleotide-binding</keyword>
<feature type="binding site" evidence="11">
    <location>
        <position position="32"/>
    </location>
    <ligand>
        <name>substrate</name>
    </ligand>
</feature>
<sequence length="167" mass="17904">MNIVLCGMMGCGKTTVAAELAALTHMRAADTDAEVVKNHGRIADIFEKYGEAKFRELETEAVAALSSCDGLIIATGGGCVLNEKNVALLKRHGRIIFLRTSAQTLIRRVEGDTERPLLAGGAAKRINELLPVRTPKYMAAADEVIDTDGYSPAEIAELIAKEYSLIG</sequence>
<dbReference type="InterPro" id="IPR000623">
    <property type="entry name" value="Shikimate_kinase/TSH1"/>
</dbReference>
<organism evidence="12 13">
    <name type="scientific">Candidatus Coproplasma stercoripullorum</name>
    <dbReference type="NCBI Taxonomy" id="2840751"/>
    <lineage>
        <taxon>Bacteria</taxon>
        <taxon>Bacillati</taxon>
        <taxon>Bacillota</taxon>
        <taxon>Clostridia</taxon>
        <taxon>Eubacteriales</taxon>
        <taxon>Candidatus Coproplasma</taxon>
    </lineage>
</organism>
<keyword evidence="11" id="KW-0479">Metal-binding</keyword>
<dbReference type="InterPro" id="IPR027417">
    <property type="entry name" value="P-loop_NTPase"/>
</dbReference>
<proteinExistence type="inferred from homology"/>
<evidence type="ECO:0000256" key="11">
    <source>
        <dbReference type="HAMAP-Rule" id="MF_00109"/>
    </source>
</evidence>
<dbReference type="GO" id="GO:0009073">
    <property type="term" value="P:aromatic amino acid family biosynthetic process"/>
    <property type="evidence" value="ECO:0007669"/>
    <property type="project" value="UniProtKB-KW"/>
</dbReference>
<dbReference type="EMBL" id="DVHB01000103">
    <property type="protein sequence ID" value="HIR39918.1"/>
    <property type="molecule type" value="Genomic_DNA"/>
</dbReference>
<dbReference type="GO" id="GO:0005524">
    <property type="term" value="F:ATP binding"/>
    <property type="evidence" value="ECO:0007669"/>
    <property type="project" value="UniProtKB-UniRule"/>
</dbReference>
<feature type="binding site" evidence="11">
    <location>
        <position position="14"/>
    </location>
    <ligand>
        <name>Mg(2+)</name>
        <dbReference type="ChEBI" id="CHEBI:18420"/>
    </ligand>
</feature>
<evidence type="ECO:0000313" key="12">
    <source>
        <dbReference type="EMBL" id="HIR39918.1"/>
    </source>
</evidence>
<dbReference type="Proteomes" id="UP000824179">
    <property type="component" value="Unassembled WGS sequence"/>
</dbReference>
<dbReference type="GO" id="GO:0009423">
    <property type="term" value="P:chorismate biosynthetic process"/>
    <property type="evidence" value="ECO:0007669"/>
    <property type="project" value="UniProtKB-UniRule"/>
</dbReference>
<keyword evidence="4 11" id="KW-0028">Amino-acid biosynthesis</keyword>
<evidence type="ECO:0000256" key="6">
    <source>
        <dbReference type="ARBA" id="ARBA00022741"/>
    </source>
</evidence>
<dbReference type="PRINTS" id="PR01100">
    <property type="entry name" value="SHIKIMTKNASE"/>
</dbReference>
<keyword evidence="5 11" id="KW-0808">Transferase</keyword>
<evidence type="ECO:0000256" key="3">
    <source>
        <dbReference type="ARBA" id="ARBA00012154"/>
    </source>
</evidence>
<evidence type="ECO:0000313" key="13">
    <source>
        <dbReference type="Proteomes" id="UP000824179"/>
    </source>
</evidence>
<dbReference type="CDD" id="cd00464">
    <property type="entry name" value="SK"/>
    <property type="match status" value="1"/>
</dbReference>
<evidence type="ECO:0000256" key="10">
    <source>
        <dbReference type="ARBA" id="ARBA00048567"/>
    </source>
</evidence>
<dbReference type="InterPro" id="IPR023000">
    <property type="entry name" value="Shikimate_kinase_CS"/>
</dbReference>
<dbReference type="PROSITE" id="PS01128">
    <property type="entry name" value="SHIKIMATE_KINASE"/>
    <property type="match status" value="1"/>
</dbReference>
<dbReference type="SUPFAM" id="SSF52540">
    <property type="entry name" value="P-loop containing nucleoside triphosphate hydrolases"/>
    <property type="match status" value="1"/>
</dbReference>
<name>A0A9D1DBL7_9FIRM</name>
<keyword evidence="11" id="KW-0963">Cytoplasm</keyword>
<evidence type="ECO:0000256" key="8">
    <source>
        <dbReference type="ARBA" id="ARBA00022840"/>
    </source>
</evidence>
<comment type="pathway">
    <text evidence="1 11">Metabolic intermediate biosynthesis; chorismate biosynthesis; chorismate from D-erythrose 4-phosphate and phosphoenolpyruvate: step 5/7.</text>
</comment>
<dbReference type="GO" id="GO:0004765">
    <property type="term" value="F:shikimate kinase activity"/>
    <property type="evidence" value="ECO:0007669"/>
    <property type="project" value="UniProtKB-UniRule"/>
</dbReference>
<evidence type="ECO:0000256" key="9">
    <source>
        <dbReference type="ARBA" id="ARBA00023141"/>
    </source>
</evidence>
<keyword evidence="7 11" id="KW-0418">Kinase</keyword>
<evidence type="ECO:0000256" key="7">
    <source>
        <dbReference type="ARBA" id="ARBA00022777"/>
    </source>
</evidence>